<dbReference type="PROSITE" id="PS50002">
    <property type="entry name" value="SH3"/>
    <property type="match status" value="1"/>
</dbReference>
<dbReference type="SMART" id="SM00326">
    <property type="entry name" value="SH3"/>
    <property type="match status" value="1"/>
</dbReference>
<dbReference type="Gene3D" id="1.20.120.830">
    <property type="entry name" value="Serine-rich domain"/>
    <property type="match status" value="1"/>
</dbReference>
<dbReference type="Pfam" id="PF00018">
    <property type="entry name" value="SH3_1"/>
    <property type="match status" value="1"/>
</dbReference>
<dbReference type="Proteomes" id="UP001153620">
    <property type="component" value="Chromosome 1"/>
</dbReference>
<dbReference type="GO" id="GO:0007169">
    <property type="term" value="P:cell surface receptor protein tyrosine kinase signaling pathway"/>
    <property type="evidence" value="ECO:0007669"/>
    <property type="project" value="TreeGrafter"/>
</dbReference>
<dbReference type="InterPro" id="IPR037362">
    <property type="entry name" value="CAS_fam"/>
</dbReference>
<dbReference type="CDD" id="cd11549">
    <property type="entry name" value="Serine_rich_CAS"/>
    <property type="match status" value="1"/>
</dbReference>
<evidence type="ECO:0000256" key="8">
    <source>
        <dbReference type="ARBA" id="ARBA00022889"/>
    </source>
</evidence>
<evidence type="ECO:0000313" key="19">
    <source>
        <dbReference type="EMBL" id="CAG9800560.1"/>
    </source>
</evidence>
<dbReference type="PANTHER" id="PTHR10654">
    <property type="entry name" value="CAS SCAFFOLDING PROTEIN"/>
    <property type="match status" value="1"/>
</dbReference>
<accession>A0A9N9RP33</accession>
<dbReference type="FunFam" id="1.20.120.230:FF:000001">
    <property type="entry name" value="Breast cancer anti-estrogen resistance 1"/>
    <property type="match status" value="1"/>
</dbReference>
<evidence type="ECO:0000256" key="13">
    <source>
        <dbReference type="ARBA" id="ARBA00072413"/>
    </source>
</evidence>
<evidence type="ECO:0000256" key="11">
    <source>
        <dbReference type="ARBA" id="ARBA00023036"/>
    </source>
</evidence>
<evidence type="ECO:0000256" key="2">
    <source>
        <dbReference type="ARBA" id="ARBA00004489"/>
    </source>
</evidence>
<keyword evidence="10" id="KW-0007">Acetylation</keyword>
<dbReference type="Pfam" id="PF08824">
    <property type="entry name" value="Serine_rich"/>
    <property type="match status" value="1"/>
</dbReference>
<evidence type="ECO:0000256" key="16">
    <source>
        <dbReference type="PROSITE-ProRule" id="PRU00192"/>
    </source>
</evidence>
<protein>
    <recommendedName>
        <fullName evidence="13">Breast cancer anti-estrogen resistance protein 1</fullName>
    </recommendedName>
    <alternativeName>
        <fullName evidence="14">CRK-associated substrate</fullName>
    </alternativeName>
    <alternativeName>
        <fullName evidence="15">p130cas</fullName>
    </alternativeName>
</protein>
<dbReference type="Gene3D" id="2.30.30.40">
    <property type="entry name" value="SH3 Domains"/>
    <property type="match status" value="1"/>
</dbReference>
<dbReference type="CDD" id="cd11844">
    <property type="entry name" value="SH3_CAS"/>
    <property type="match status" value="1"/>
</dbReference>
<dbReference type="GO" id="GO:0005925">
    <property type="term" value="C:focal adhesion"/>
    <property type="evidence" value="ECO:0007669"/>
    <property type="project" value="UniProtKB-SubCell"/>
</dbReference>
<reference evidence="19" key="1">
    <citation type="submission" date="2022-01" db="EMBL/GenBank/DDBJ databases">
        <authorList>
            <person name="King R."/>
        </authorList>
    </citation>
    <scope>NUCLEOTIDE SEQUENCE</scope>
</reference>
<dbReference type="Gene3D" id="1.20.120.230">
    <property type="entry name" value="Alpha-catenin/vinculin-like"/>
    <property type="match status" value="1"/>
</dbReference>
<dbReference type="GO" id="GO:0030424">
    <property type="term" value="C:axon"/>
    <property type="evidence" value="ECO:0007669"/>
    <property type="project" value="UniProtKB-SubCell"/>
</dbReference>
<dbReference type="InterPro" id="IPR001452">
    <property type="entry name" value="SH3_domain"/>
</dbReference>
<dbReference type="FunFam" id="2.30.30.40:FF:000009">
    <property type="entry name" value="Breast cancer anti-estrogen resistance 1"/>
    <property type="match status" value="1"/>
</dbReference>
<dbReference type="GO" id="GO:0016477">
    <property type="term" value="P:cell migration"/>
    <property type="evidence" value="ECO:0007669"/>
    <property type="project" value="UniProtKB-ARBA"/>
</dbReference>
<reference evidence="19" key="2">
    <citation type="submission" date="2022-10" db="EMBL/GenBank/DDBJ databases">
        <authorList>
            <consortium name="ENA_rothamsted_submissions"/>
            <consortium name="culmorum"/>
            <person name="King R."/>
        </authorList>
    </citation>
    <scope>NUCLEOTIDE SEQUENCE</scope>
</reference>
<comment type="subcellular location">
    <subcellularLocation>
        <location evidence="1">Cell junction</location>
        <location evidence="1">Focal adhesion</location>
    </subcellularLocation>
    <subcellularLocation>
        <location evidence="2">Cell projection</location>
        <location evidence="2">Axon</location>
    </subcellularLocation>
    <subcellularLocation>
        <location evidence="3">Cytoplasm</location>
    </subcellularLocation>
</comment>
<keyword evidence="11" id="KW-0729">SH3-binding</keyword>
<evidence type="ECO:0000259" key="18">
    <source>
        <dbReference type="PROSITE" id="PS50002"/>
    </source>
</evidence>
<name>A0A9N9RP33_9DIPT</name>
<evidence type="ECO:0000256" key="3">
    <source>
        <dbReference type="ARBA" id="ARBA00004496"/>
    </source>
</evidence>
<evidence type="ECO:0000256" key="7">
    <source>
        <dbReference type="ARBA" id="ARBA00022553"/>
    </source>
</evidence>
<evidence type="ECO:0000256" key="15">
    <source>
        <dbReference type="ARBA" id="ARBA00081467"/>
    </source>
</evidence>
<feature type="domain" description="SH3" evidence="18">
    <location>
        <begin position="17"/>
        <end position="79"/>
    </location>
</feature>
<evidence type="ECO:0000256" key="1">
    <source>
        <dbReference type="ARBA" id="ARBA00004246"/>
    </source>
</evidence>
<dbReference type="InterPro" id="IPR038319">
    <property type="entry name" value="Serine_rich_sf"/>
</dbReference>
<evidence type="ECO:0000256" key="4">
    <source>
        <dbReference type="ARBA" id="ARBA00007848"/>
    </source>
</evidence>
<feature type="compositionally biased region" description="Polar residues" evidence="17">
    <location>
        <begin position="231"/>
        <end position="241"/>
    </location>
</feature>
<dbReference type="InterPro" id="IPR014928">
    <property type="entry name" value="Serine_rich_dom"/>
</dbReference>
<proteinExistence type="inferred from homology"/>
<keyword evidence="6" id="KW-0963">Cytoplasm</keyword>
<dbReference type="PANTHER" id="PTHR10654:SF18">
    <property type="entry name" value="IP17195P"/>
    <property type="match status" value="1"/>
</dbReference>
<dbReference type="GO" id="GO:0017124">
    <property type="term" value="F:SH3 domain binding"/>
    <property type="evidence" value="ECO:0007669"/>
    <property type="project" value="UniProtKB-KW"/>
</dbReference>
<dbReference type="GO" id="GO:0007155">
    <property type="term" value="P:cell adhesion"/>
    <property type="evidence" value="ECO:0007669"/>
    <property type="project" value="UniProtKB-KW"/>
</dbReference>
<evidence type="ECO:0000256" key="9">
    <source>
        <dbReference type="ARBA" id="ARBA00022949"/>
    </source>
</evidence>
<keyword evidence="9" id="KW-0965">Cell junction</keyword>
<evidence type="ECO:0000256" key="5">
    <source>
        <dbReference type="ARBA" id="ARBA00022443"/>
    </source>
</evidence>
<dbReference type="InterPro" id="IPR036028">
    <property type="entry name" value="SH3-like_dom_sf"/>
</dbReference>
<keyword evidence="7" id="KW-0597">Phosphoprotein</keyword>
<evidence type="ECO:0000256" key="12">
    <source>
        <dbReference type="ARBA" id="ARBA00023273"/>
    </source>
</evidence>
<evidence type="ECO:0000256" key="17">
    <source>
        <dbReference type="SAM" id="MobiDB-lite"/>
    </source>
</evidence>
<gene>
    <name evidence="19" type="ORF">CHIRRI_LOCUS3500</name>
</gene>
<evidence type="ECO:0000256" key="14">
    <source>
        <dbReference type="ARBA" id="ARBA00079691"/>
    </source>
</evidence>
<dbReference type="Pfam" id="PF12026">
    <property type="entry name" value="CAS_C"/>
    <property type="match status" value="1"/>
</dbReference>
<dbReference type="EMBL" id="OU895877">
    <property type="protein sequence ID" value="CAG9800560.1"/>
    <property type="molecule type" value="Genomic_DNA"/>
</dbReference>
<organism evidence="19 20">
    <name type="scientific">Chironomus riparius</name>
    <dbReference type="NCBI Taxonomy" id="315576"/>
    <lineage>
        <taxon>Eukaryota</taxon>
        <taxon>Metazoa</taxon>
        <taxon>Ecdysozoa</taxon>
        <taxon>Arthropoda</taxon>
        <taxon>Hexapoda</taxon>
        <taxon>Insecta</taxon>
        <taxon>Pterygota</taxon>
        <taxon>Neoptera</taxon>
        <taxon>Endopterygota</taxon>
        <taxon>Diptera</taxon>
        <taxon>Nematocera</taxon>
        <taxon>Chironomoidea</taxon>
        <taxon>Chironomidae</taxon>
        <taxon>Chironominae</taxon>
        <taxon>Chironomus</taxon>
    </lineage>
</organism>
<dbReference type="FunFam" id="1.20.120.830:FF:000001">
    <property type="entry name" value="BCAR1 scaffold protein, Cas family member"/>
    <property type="match status" value="1"/>
</dbReference>
<feature type="compositionally biased region" description="Low complexity" evidence="17">
    <location>
        <begin position="242"/>
        <end position="266"/>
    </location>
</feature>
<dbReference type="OrthoDB" id="5983572at2759"/>
<dbReference type="GO" id="GO:0005737">
    <property type="term" value="C:cytoplasm"/>
    <property type="evidence" value="ECO:0007669"/>
    <property type="project" value="UniProtKB-SubCell"/>
</dbReference>
<keyword evidence="12" id="KW-0966">Cell projection</keyword>
<dbReference type="CDD" id="cd11564">
    <property type="entry name" value="FAT-like_CAS_C"/>
    <property type="match status" value="1"/>
</dbReference>
<keyword evidence="5 16" id="KW-0728">SH3 domain</keyword>
<dbReference type="GO" id="GO:0005886">
    <property type="term" value="C:plasma membrane"/>
    <property type="evidence" value="ECO:0007669"/>
    <property type="project" value="TreeGrafter"/>
</dbReference>
<comment type="similarity">
    <text evidence="4">Belongs to the CAS family.</text>
</comment>
<dbReference type="SUPFAM" id="SSF50044">
    <property type="entry name" value="SH3-domain"/>
    <property type="match status" value="1"/>
</dbReference>
<sequence>MKMQWVEVDYDKPKPSLKNVKAKALYDNLAESVDELAFRKGEILDVIEQNAEGMDGWWLCSLRGRIGLCPGNRLRVIDYETSSCYTPTSPLSSPCSTSMSMSASTLTFSSQNSNTSELYENTSNKNFKGKRRSWHINPNKVITPQKFGDVYLYDLLPSNANSRLNSPGPSLTSSFSFDADNYDIPKAAIPVNNDIIRQPRHQGISRHSVLSTSSTATSLFSRMDDSYDVPRSSSNLGKMTPSSSNSSLLTSDSLSLSFSSSNRSSLANMPDYDIPRKQPVSIKRTPPPPQSQSILSLKSLDLNSENYDVPSPHANIHSPKKLGIVKELPLELSSALDTLSRLQNEATIGVTKLLSFVNSQWRTREKFEPIIMDVKLAVVRLKTSLHDLAEFAEGSLGNSLKTEDKNLSIKLRPLVKALKDADKLIHEACNALDAQGWNIEYLQRLEQPKNSKTKATLPPDSLDQLIVVSQTLTEDIRQTSSFIQGNASLLFKRNVTTPSTPVSQGTWPEDSDYVSLESEENVAKKNAEIRNALPNNLKHNFDKVVKSAELGTDMNEPLDPNDKTVLLYYTTQCCTHIKYLTQAIDSFLKTVEHNQPPKFFLAYGKFVVLSAHNLVNIGDIVHRNVTKKNVKARILSCADSLSESLKTCVMKTKKAAQSFPSVTAVQQMVDSVVDISHLASELKLAMLEAVTIP</sequence>
<evidence type="ECO:0000313" key="20">
    <source>
        <dbReference type="Proteomes" id="UP001153620"/>
    </source>
</evidence>
<dbReference type="AlphaFoldDB" id="A0A9N9RP33"/>
<keyword evidence="20" id="KW-1185">Reference proteome</keyword>
<dbReference type="InterPro" id="IPR021901">
    <property type="entry name" value="CAS_C"/>
</dbReference>
<feature type="region of interest" description="Disordered" evidence="17">
    <location>
        <begin position="224"/>
        <end position="294"/>
    </location>
</feature>
<keyword evidence="8" id="KW-0130">Cell adhesion</keyword>
<evidence type="ECO:0000256" key="10">
    <source>
        <dbReference type="ARBA" id="ARBA00022990"/>
    </source>
</evidence>
<evidence type="ECO:0000256" key="6">
    <source>
        <dbReference type="ARBA" id="ARBA00022490"/>
    </source>
</evidence>